<dbReference type="InterPro" id="IPR001173">
    <property type="entry name" value="Glyco_trans_2-like"/>
</dbReference>
<evidence type="ECO:0000259" key="2">
    <source>
        <dbReference type="Pfam" id="PF00535"/>
    </source>
</evidence>
<dbReference type="GO" id="GO:0016757">
    <property type="term" value="F:glycosyltransferase activity"/>
    <property type="evidence" value="ECO:0007669"/>
    <property type="project" value="UniProtKB-KW"/>
</dbReference>
<feature type="domain" description="Glycosyltransferase 2-like" evidence="2">
    <location>
        <begin position="7"/>
        <end position="125"/>
    </location>
</feature>
<dbReference type="InterPro" id="IPR050834">
    <property type="entry name" value="Glycosyltransf_2"/>
</dbReference>
<dbReference type="Pfam" id="PF00535">
    <property type="entry name" value="Glycos_transf_2"/>
    <property type="match status" value="1"/>
</dbReference>
<evidence type="ECO:0000313" key="4">
    <source>
        <dbReference type="EMBL" id="MCP9198316.1"/>
    </source>
</evidence>
<dbReference type="PANTHER" id="PTHR43685">
    <property type="entry name" value="GLYCOSYLTRANSFERASE"/>
    <property type="match status" value="1"/>
</dbReference>
<feature type="domain" description="Galactosyltransferase C-terminal" evidence="3">
    <location>
        <begin position="148"/>
        <end position="187"/>
    </location>
</feature>
<evidence type="ECO:0000256" key="1">
    <source>
        <dbReference type="ARBA" id="ARBA00022679"/>
    </source>
</evidence>
<keyword evidence="5" id="KW-1185">Reference proteome</keyword>
<dbReference type="PANTHER" id="PTHR43685:SF2">
    <property type="entry name" value="GLYCOSYLTRANSFERASE 2-LIKE DOMAIN-CONTAINING PROTEIN"/>
    <property type="match status" value="1"/>
</dbReference>
<dbReference type="SUPFAM" id="SSF53448">
    <property type="entry name" value="Nucleotide-diphospho-sugar transferases"/>
    <property type="match status" value="1"/>
</dbReference>
<evidence type="ECO:0000313" key="5">
    <source>
        <dbReference type="Proteomes" id="UP001155280"/>
    </source>
</evidence>
<dbReference type="AlphaFoldDB" id="A0A9X2KX69"/>
<accession>A0A9X2KX69</accession>
<dbReference type="RefSeq" id="WP_241550329.1">
    <property type="nucleotide sequence ID" value="NZ_JANCNS010000001.1"/>
</dbReference>
<reference evidence="4" key="1">
    <citation type="submission" date="2022-07" db="EMBL/GenBank/DDBJ databases">
        <title>Gramela sediminis sp. nov., isolated from deep-sea sediment of the Indian Ocean.</title>
        <authorList>
            <person name="Shi H."/>
        </authorList>
    </citation>
    <scope>NUCLEOTIDE SEQUENCE</scope>
    <source>
        <strain evidence="4">GC03-9</strain>
    </source>
</reference>
<name>A0A9X2KX69_9FLAO</name>
<proteinExistence type="predicted"/>
<organism evidence="4 5">
    <name type="scientific">Christiangramia oceanisediminis</name>
    <dbReference type="NCBI Taxonomy" id="2920386"/>
    <lineage>
        <taxon>Bacteria</taxon>
        <taxon>Pseudomonadati</taxon>
        <taxon>Bacteroidota</taxon>
        <taxon>Flavobacteriia</taxon>
        <taxon>Flavobacteriales</taxon>
        <taxon>Flavobacteriaceae</taxon>
        <taxon>Christiangramia</taxon>
    </lineage>
</organism>
<dbReference type="EC" id="2.4.-.-" evidence="4"/>
<sequence length="280" mass="32328">MKNPKVSIIITCYNDPDIIKAVESAANQTYSSKEIIVIDDGSNDEIKDLIANLKENVDLIITQENKGQSKARNNAIKSSSGEFILNLDSDDYFESSFAEKAVKKLIENKDYKVITCKARRFDKNGTIDIFTPSGGRIDSFLFSNAALGSSMFRKIDWERVGGYEEELPILGFEDWDFYIKILKEAGSAFVLNEVLFNYQVRPGNTTSRIRNQRVTKFKLIVKNHPELYREHHVALVGHLFKRLKRAEEEKNRRENSFDYQLGNKILMPFRSLKRILWNKK</sequence>
<dbReference type="Proteomes" id="UP001155280">
    <property type="component" value="Unassembled WGS sequence"/>
</dbReference>
<dbReference type="InterPro" id="IPR029044">
    <property type="entry name" value="Nucleotide-diphossugar_trans"/>
</dbReference>
<dbReference type="Pfam" id="PF02709">
    <property type="entry name" value="Glyco_transf_7C"/>
    <property type="match status" value="1"/>
</dbReference>
<protein>
    <submittedName>
        <fullName evidence="4">Glycosyltransferase</fullName>
        <ecNumber evidence="4">2.4.-.-</ecNumber>
    </submittedName>
</protein>
<keyword evidence="1 4" id="KW-0808">Transferase</keyword>
<keyword evidence="4" id="KW-0328">Glycosyltransferase</keyword>
<comment type="caution">
    <text evidence="4">The sequence shown here is derived from an EMBL/GenBank/DDBJ whole genome shotgun (WGS) entry which is preliminary data.</text>
</comment>
<dbReference type="Gene3D" id="3.90.550.10">
    <property type="entry name" value="Spore Coat Polysaccharide Biosynthesis Protein SpsA, Chain A"/>
    <property type="match status" value="1"/>
</dbReference>
<evidence type="ECO:0000259" key="3">
    <source>
        <dbReference type="Pfam" id="PF02709"/>
    </source>
</evidence>
<dbReference type="EMBL" id="JANCNS010000001">
    <property type="protein sequence ID" value="MCP9198316.1"/>
    <property type="molecule type" value="Genomic_DNA"/>
</dbReference>
<dbReference type="InterPro" id="IPR027791">
    <property type="entry name" value="Galactosyl_T_C"/>
</dbReference>
<gene>
    <name evidence="4" type="ORF">MKO06_00240</name>
</gene>